<evidence type="ECO:0000313" key="14">
    <source>
        <dbReference type="EMBL" id="SHO49325.1"/>
    </source>
</evidence>
<dbReference type="Proteomes" id="UP000184612">
    <property type="component" value="Unassembled WGS sequence"/>
</dbReference>
<dbReference type="SUPFAM" id="SSF56784">
    <property type="entry name" value="HAD-like"/>
    <property type="match status" value="1"/>
</dbReference>
<dbReference type="InterPro" id="IPR006439">
    <property type="entry name" value="HAD-SF_hydro_IA"/>
</dbReference>
<keyword evidence="3 12" id="KW-0479">Metal-binding</keyword>
<evidence type="ECO:0000256" key="9">
    <source>
        <dbReference type="ARBA" id="ARBA00044991"/>
    </source>
</evidence>
<dbReference type="Gene3D" id="3.40.50.1000">
    <property type="entry name" value="HAD superfamily/HAD-like"/>
    <property type="match status" value="1"/>
</dbReference>
<dbReference type="STRING" id="1121345.SAMN02745217_02252"/>
<accession>A0A1M7Y9K9</accession>
<feature type="binding site" evidence="11">
    <location>
        <begin position="9"/>
        <end position="11"/>
    </location>
    <ligand>
        <name>substrate</name>
    </ligand>
</feature>
<dbReference type="GO" id="GO:0005975">
    <property type="term" value="P:carbohydrate metabolic process"/>
    <property type="evidence" value="ECO:0007669"/>
    <property type="project" value="InterPro"/>
</dbReference>
<dbReference type="SFLD" id="SFLDG01135">
    <property type="entry name" value="C1.5.6:_HAD__Beta-PGM__Phospha"/>
    <property type="match status" value="1"/>
</dbReference>
<dbReference type="SFLD" id="SFLDG01129">
    <property type="entry name" value="C1.5:_HAD__Beta-PGM__Phosphata"/>
    <property type="match status" value="1"/>
</dbReference>
<dbReference type="GO" id="GO:0000287">
    <property type="term" value="F:magnesium ion binding"/>
    <property type="evidence" value="ECO:0007669"/>
    <property type="project" value="InterPro"/>
</dbReference>
<feature type="binding site" evidence="12">
    <location>
        <position position="171"/>
    </location>
    <ligand>
        <name>Mg(2+)</name>
        <dbReference type="ChEBI" id="CHEBI:18420"/>
    </ligand>
</feature>
<evidence type="ECO:0000256" key="11">
    <source>
        <dbReference type="PIRSR" id="PIRSR610972-2"/>
    </source>
</evidence>
<keyword evidence="4 12" id="KW-0460">Magnesium</keyword>
<feature type="binding site" evidence="11">
    <location>
        <begin position="44"/>
        <end position="49"/>
    </location>
    <ligand>
        <name>substrate</name>
    </ligand>
</feature>
<keyword evidence="15" id="KW-1185">Reference proteome</keyword>
<protein>
    <recommendedName>
        <fullName evidence="9">Beta-phosphoglucomutase</fullName>
        <ecNumber evidence="8">5.4.2.6</ecNumber>
    </recommendedName>
</protein>
<feature type="site" description="Important for catalytic activity and assists the phosphoryl transfer reaction to Asp8 by balancing charge and orienting the reacting groups" evidence="13">
    <location>
        <position position="146"/>
    </location>
</feature>
<dbReference type="RefSeq" id="WP_073588946.1">
    <property type="nucleotide sequence ID" value="NZ_FRFD01000006.1"/>
</dbReference>
<feature type="binding site" evidence="11">
    <location>
        <position position="146"/>
    </location>
    <ligand>
        <name>substrate</name>
    </ligand>
</feature>
<evidence type="ECO:0000256" key="1">
    <source>
        <dbReference type="ARBA" id="ARBA00006171"/>
    </source>
</evidence>
<evidence type="ECO:0000256" key="10">
    <source>
        <dbReference type="PIRSR" id="PIRSR610972-1"/>
    </source>
</evidence>
<dbReference type="InterPro" id="IPR023214">
    <property type="entry name" value="HAD_sf"/>
</dbReference>
<sequence>MKYKAVIFDLDGVICHTDRYHYLAWKQLADKIGIYFDESINNRLRGVSRMESLEIILEQWKGTSFTEEEKIGLAEEKNAIYKELLKQMTEKDLSIEVKDTLERLRKSGILLSIGSSSKNAGFILERIGLTGFFDAISDGNNITKSKPDPEVFLLAAQYLKTEPGDCLVVEDARAGIDAAAAAGMGSAAIGDALGYSLADYNLKEFKELIEICGVVS</sequence>
<comment type="similarity">
    <text evidence="1">Belongs to the HAD-like hydrolase superfamily. CbbY/CbbZ/Gph/YieH family.</text>
</comment>
<feature type="binding site" evidence="12">
    <location>
        <position position="170"/>
    </location>
    <ligand>
        <name>Mg(2+)</name>
        <dbReference type="ChEBI" id="CHEBI:18420"/>
    </ligand>
</feature>
<dbReference type="AlphaFoldDB" id="A0A1M7Y9K9"/>
<dbReference type="SFLD" id="SFLDS00003">
    <property type="entry name" value="Haloacid_Dehalogenase"/>
    <property type="match status" value="1"/>
</dbReference>
<feature type="binding site" evidence="12">
    <location>
        <position position="11"/>
    </location>
    <ligand>
        <name>Mg(2+)</name>
        <dbReference type="ChEBI" id="CHEBI:18420"/>
    </ligand>
</feature>
<dbReference type="InterPro" id="IPR010972">
    <property type="entry name" value="Beta-PGM"/>
</dbReference>
<keyword evidence="2" id="KW-0597">Phosphoprotein</keyword>
<evidence type="ECO:0000256" key="4">
    <source>
        <dbReference type="ARBA" id="ARBA00022842"/>
    </source>
</evidence>
<organism evidence="14 15">
    <name type="scientific">Anaerocolumna xylanovorans DSM 12503</name>
    <dbReference type="NCBI Taxonomy" id="1121345"/>
    <lineage>
        <taxon>Bacteria</taxon>
        <taxon>Bacillati</taxon>
        <taxon>Bacillota</taxon>
        <taxon>Clostridia</taxon>
        <taxon>Lachnospirales</taxon>
        <taxon>Lachnospiraceae</taxon>
        <taxon>Anaerocolumna</taxon>
    </lineage>
</organism>
<dbReference type="NCBIfam" id="TIGR02009">
    <property type="entry name" value="PGMB-YQAB-SF"/>
    <property type="match status" value="1"/>
</dbReference>
<evidence type="ECO:0000256" key="13">
    <source>
        <dbReference type="PIRSR" id="PIRSR610972-4"/>
    </source>
</evidence>
<evidence type="ECO:0000256" key="7">
    <source>
        <dbReference type="ARBA" id="ARBA00044926"/>
    </source>
</evidence>
<feature type="binding site" evidence="11">
    <location>
        <position position="77"/>
    </location>
    <ligand>
        <name>substrate</name>
    </ligand>
</feature>
<evidence type="ECO:0000256" key="6">
    <source>
        <dbReference type="ARBA" id="ARBA00023277"/>
    </source>
</evidence>
<dbReference type="EC" id="5.4.2.6" evidence="8"/>
<dbReference type="PANTHER" id="PTHR46193:SF18">
    <property type="entry name" value="HEXITOL PHOSPHATASE B"/>
    <property type="match status" value="1"/>
</dbReference>
<dbReference type="InterPro" id="IPR010976">
    <property type="entry name" value="B-phosphoglucomutase_hydrolase"/>
</dbReference>
<comment type="catalytic activity">
    <reaction evidence="7">
        <text>beta-D-glucose 1-phosphate = beta-D-glucose 6-phosphate</text>
        <dbReference type="Rhea" id="RHEA:20113"/>
        <dbReference type="ChEBI" id="CHEBI:57684"/>
        <dbReference type="ChEBI" id="CHEBI:58247"/>
        <dbReference type="EC" id="5.4.2.6"/>
    </reaction>
</comment>
<evidence type="ECO:0000256" key="2">
    <source>
        <dbReference type="ARBA" id="ARBA00022553"/>
    </source>
</evidence>
<dbReference type="Pfam" id="PF00702">
    <property type="entry name" value="Hydrolase"/>
    <property type="match status" value="1"/>
</dbReference>
<comment type="cofactor">
    <cofactor evidence="12">
        <name>Mg(2+)</name>
        <dbReference type="ChEBI" id="CHEBI:18420"/>
    </cofactor>
    <text evidence="12">Binds 2 magnesium ions per subunit.</text>
</comment>
<keyword evidence="5" id="KW-0413">Isomerase</keyword>
<feature type="active site" description="Nucleophile" evidence="10">
    <location>
        <position position="9"/>
    </location>
</feature>
<dbReference type="Gene3D" id="1.10.150.240">
    <property type="entry name" value="Putative phosphatase, domain 2"/>
    <property type="match status" value="1"/>
</dbReference>
<dbReference type="InterPro" id="IPR036412">
    <property type="entry name" value="HAD-like_sf"/>
</dbReference>
<keyword evidence="6" id="KW-0119">Carbohydrate metabolism</keyword>
<dbReference type="GO" id="GO:0008801">
    <property type="term" value="F:beta-phosphoglucomutase activity"/>
    <property type="evidence" value="ECO:0007669"/>
    <property type="project" value="UniProtKB-EC"/>
</dbReference>
<evidence type="ECO:0000256" key="5">
    <source>
        <dbReference type="ARBA" id="ARBA00023235"/>
    </source>
</evidence>
<feature type="binding site" evidence="11">
    <location>
        <position position="25"/>
    </location>
    <ligand>
        <name>substrate</name>
    </ligand>
</feature>
<feature type="active site" description="Proton donor/acceptor" evidence="10">
    <location>
        <position position="11"/>
    </location>
</feature>
<gene>
    <name evidence="14" type="ORF">SAMN02745217_02252</name>
</gene>
<reference evidence="14 15" key="1">
    <citation type="submission" date="2016-12" db="EMBL/GenBank/DDBJ databases">
        <authorList>
            <person name="Song W.-J."/>
            <person name="Kurnit D.M."/>
        </authorList>
    </citation>
    <scope>NUCLEOTIDE SEQUENCE [LARGE SCALE GENOMIC DNA]</scope>
    <source>
        <strain evidence="14 15">DSM 12503</strain>
    </source>
</reference>
<feature type="site" description="Important for catalytic activity and assists the phosphoryl transfer reaction to Asp8 by balancing charge and orienting the reacting groups" evidence="13">
    <location>
        <position position="115"/>
    </location>
</feature>
<dbReference type="NCBIfam" id="TIGR01990">
    <property type="entry name" value="bPGM"/>
    <property type="match status" value="1"/>
</dbReference>
<dbReference type="InterPro" id="IPR051600">
    <property type="entry name" value="Beta-PGM-like"/>
</dbReference>
<evidence type="ECO:0000256" key="8">
    <source>
        <dbReference type="ARBA" id="ARBA00044968"/>
    </source>
</evidence>
<dbReference type="PRINTS" id="PR00413">
    <property type="entry name" value="HADHALOGNASE"/>
</dbReference>
<evidence type="ECO:0000256" key="12">
    <source>
        <dbReference type="PIRSR" id="PIRSR610972-3"/>
    </source>
</evidence>
<dbReference type="OrthoDB" id="9797743at2"/>
<dbReference type="InterPro" id="IPR023198">
    <property type="entry name" value="PGP-like_dom2"/>
</dbReference>
<evidence type="ECO:0000256" key="3">
    <source>
        <dbReference type="ARBA" id="ARBA00022723"/>
    </source>
</evidence>
<dbReference type="PANTHER" id="PTHR46193">
    <property type="entry name" value="6-PHOSPHOGLUCONATE PHOSPHATASE"/>
    <property type="match status" value="1"/>
</dbReference>
<feature type="binding site" evidence="11">
    <location>
        <begin position="115"/>
        <end position="119"/>
    </location>
    <ligand>
        <name>substrate</name>
    </ligand>
</feature>
<proteinExistence type="inferred from homology"/>
<dbReference type="NCBIfam" id="TIGR01509">
    <property type="entry name" value="HAD-SF-IA-v3"/>
    <property type="match status" value="1"/>
</dbReference>
<evidence type="ECO:0000313" key="15">
    <source>
        <dbReference type="Proteomes" id="UP000184612"/>
    </source>
</evidence>
<name>A0A1M7Y9K9_9FIRM</name>
<dbReference type="EMBL" id="FRFD01000006">
    <property type="protein sequence ID" value="SHO49325.1"/>
    <property type="molecule type" value="Genomic_DNA"/>
</dbReference>
<feature type="binding site" evidence="11">
    <location>
        <position position="52"/>
    </location>
    <ligand>
        <name>substrate</name>
    </ligand>
</feature>
<feature type="binding site" evidence="12">
    <location>
        <position position="9"/>
    </location>
    <ligand>
        <name>Mg(2+)</name>
        <dbReference type="ChEBI" id="CHEBI:18420"/>
    </ligand>
</feature>